<evidence type="ECO:0000313" key="2">
    <source>
        <dbReference type="EMBL" id="NMQ07969.1"/>
    </source>
</evidence>
<dbReference type="PROSITE" id="PS51257">
    <property type="entry name" value="PROKAR_LIPOPROTEIN"/>
    <property type="match status" value="1"/>
</dbReference>
<evidence type="ECO:0000256" key="1">
    <source>
        <dbReference type="SAM" id="MobiDB-lite"/>
    </source>
</evidence>
<evidence type="ECO:0000313" key="3">
    <source>
        <dbReference type="Proteomes" id="UP000886469"/>
    </source>
</evidence>
<dbReference type="Proteomes" id="UP000886469">
    <property type="component" value="Unassembled WGS sequence"/>
</dbReference>
<protein>
    <submittedName>
        <fullName evidence="2">Efflux RND transporter periplasmic adaptor subunit</fullName>
    </submittedName>
</protein>
<accession>A0ABX1TE43</accession>
<organism evidence="2 3">
    <name type="scientific">Candidatus Accumulibacter contiguus</name>
    <dbReference type="NCBI Taxonomy" id="2954381"/>
    <lineage>
        <taxon>Bacteria</taxon>
        <taxon>Pseudomonadati</taxon>
        <taxon>Pseudomonadota</taxon>
        <taxon>Betaproteobacteria</taxon>
        <taxon>Candidatus Accumulibacter</taxon>
    </lineage>
</organism>
<keyword evidence="3" id="KW-1185">Reference proteome</keyword>
<name>A0ABX1TE43_9PROT</name>
<gene>
    <name evidence="2" type="ORF">E4Q08_23420</name>
</gene>
<feature type="non-terminal residue" evidence="2">
    <location>
        <position position="82"/>
    </location>
</feature>
<feature type="region of interest" description="Disordered" evidence="1">
    <location>
        <begin position="31"/>
        <end position="82"/>
    </location>
</feature>
<sequence length="82" mass="8287">MNKLFHVLPAQRAALLALGFSALILGGCGKTESPATTAKAGTAMNSAEEPHAPAEKPGEHQGKDEHAAGEKAGTHAGEASKD</sequence>
<reference evidence="2" key="1">
    <citation type="submission" date="2019-03" db="EMBL/GenBank/DDBJ databases">
        <title>Metabolic reconstructions from genomes of highly enriched 'Candidatus Accumulibacter' and 'Candidatus Competibacter' bioreactor populations.</title>
        <authorList>
            <person name="Annavajhala M.K."/>
            <person name="Welles L."/>
            <person name="Abbas B."/>
            <person name="Sorokin D."/>
            <person name="Park H."/>
            <person name="Van Loosdrecht M."/>
            <person name="Chandran K."/>
        </authorList>
    </citation>
    <scope>NUCLEOTIDE SEQUENCE</scope>
    <source>
        <strain evidence="2">SBR_L</strain>
    </source>
</reference>
<dbReference type="EMBL" id="SPMX01000124">
    <property type="protein sequence ID" value="NMQ07969.1"/>
    <property type="molecule type" value="Genomic_DNA"/>
</dbReference>
<proteinExistence type="predicted"/>
<feature type="compositionally biased region" description="Basic and acidic residues" evidence="1">
    <location>
        <begin position="48"/>
        <end position="82"/>
    </location>
</feature>
<comment type="caution">
    <text evidence="2">The sequence shown here is derived from an EMBL/GenBank/DDBJ whole genome shotgun (WGS) entry which is preliminary data.</text>
</comment>